<evidence type="ECO:0000256" key="1">
    <source>
        <dbReference type="SAM" id="MobiDB-lite"/>
    </source>
</evidence>
<comment type="caution">
    <text evidence="3">The sequence shown here is derived from an EMBL/GenBank/DDBJ whole genome shotgun (WGS) entry which is preliminary data.</text>
</comment>
<dbReference type="SUPFAM" id="SSF47459">
    <property type="entry name" value="HLH, helix-loop-helix DNA-binding domain"/>
    <property type="match status" value="1"/>
</dbReference>
<reference evidence="3 4" key="1">
    <citation type="submission" date="2024-11" db="EMBL/GenBank/DDBJ databases">
        <title>Adaptive evolution of stress response genes in parasites aligns with host niche diversity.</title>
        <authorList>
            <person name="Hahn C."/>
            <person name="Resl P."/>
        </authorList>
    </citation>
    <scope>NUCLEOTIDE SEQUENCE [LARGE SCALE GENOMIC DNA]</scope>
    <source>
        <strain evidence="3">EGGRZ-B1_66</strain>
        <tissue evidence="3">Body</tissue>
    </source>
</reference>
<dbReference type="InterPro" id="IPR036638">
    <property type="entry name" value="HLH_DNA-bd_sf"/>
</dbReference>
<dbReference type="Gene3D" id="4.10.280.10">
    <property type="entry name" value="Helix-loop-helix DNA-binding domain"/>
    <property type="match status" value="1"/>
</dbReference>
<feature type="compositionally biased region" description="Basic and acidic residues" evidence="1">
    <location>
        <begin position="232"/>
        <end position="255"/>
    </location>
</feature>
<dbReference type="PANTHER" id="PTHR19290">
    <property type="entry name" value="BASIC HELIX-LOOP-HELIX PROTEIN NEUROGENIN-RELATED"/>
    <property type="match status" value="1"/>
</dbReference>
<evidence type="ECO:0000259" key="2">
    <source>
        <dbReference type="PROSITE" id="PS50888"/>
    </source>
</evidence>
<keyword evidence="4" id="KW-1185">Reference proteome</keyword>
<dbReference type="PROSITE" id="PS50888">
    <property type="entry name" value="BHLH"/>
    <property type="match status" value="1"/>
</dbReference>
<gene>
    <name evidence="3" type="primary">ATOH8</name>
    <name evidence="3" type="ORF">Ciccas_006740</name>
</gene>
<dbReference type="SMART" id="SM00353">
    <property type="entry name" value="HLH"/>
    <property type="match status" value="1"/>
</dbReference>
<dbReference type="Proteomes" id="UP001626550">
    <property type="component" value="Unassembled WGS sequence"/>
</dbReference>
<dbReference type="PANTHER" id="PTHR19290:SF102">
    <property type="entry name" value="TRANSCRIPTION FACTOR ATOH8"/>
    <property type="match status" value="1"/>
</dbReference>
<name>A0ABD2Q532_9PLAT</name>
<dbReference type="Pfam" id="PF00010">
    <property type="entry name" value="HLH"/>
    <property type="match status" value="1"/>
</dbReference>
<feature type="domain" description="BHLH" evidence="2">
    <location>
        <begin position="170"/>
        <end position="220"/>
    </location>
</feature>
<dbReference type="InterPro" id="IPR050359">
    <property type="entry name" value="bHLH_transcription_factors"/>
</dbReference>
<feature type="region of interest" description="Disordered" evidence="1">
    <location>
        <begin position="228"/>
        <end position="255"/>
    </location>
</feature>
<proteinExistence type="predicted"/>
<dbReference type="EMBL" id="JBJKFK010000942">
    <property type="protein sequence ID" value="KAL3314635.1"/>
    <property type="molecule type" value="Genomic_DNA"/>
</dbReference>
<dbReference type="AlphaFoldDB" id="A0ABD2Q532"/>
<feature type="compositionally biased region" description="Polar residues" evidence="1">
    <location>
        <begin position="116"/>
        <end position="146"/>
    </location>
</feature>
<organism evidence="3 4">
    <name type="scientific">Cichlidogyrus casuarinus</name>
    <dbReference type="NCBI Taxonomy" id="1844966"/>
    <lineage>
        <taxon>Eukaryota</taxon>
        <taxon>Metazoa</taxon>
        <taxon>Spiralia</taxon>
        <taxon>Lophotrochozoa</taxon>
        <taxon>Platyhelminthes</taxon>
        <taxon>Monogenea</taxon>
        <taxon>Monopisthocotylea</taxon>
        <taxon>Dactylogyridea</taxon>
        <taxon>Ancyrocephalidae</taxon>
        <taxon>Cichlidogyrus</taxon>
    </lineage>
</organism>
<evidence type="ECO:0000313" key="4">
    <source>
        <dbReference type="Proteomes" id="UP001626550"/>
    </source>
</evidence>
<evidence type="ECO:0000313" key="3">
    <source>
        <dbReference type="EMBL" id="KAL3314635.1"/>
    </source>
</evidence>
<accession>A0ABD2Q532</accession>
<feature type="region of interest" description="Disordered" evidence="1">
    <location>
        <begin position="116"/>
        <end position="179"/>
    </location>
</feature>
<protein>
    <submittedName>
        <fullName evidence="3">Atonal 8</fullName>
    </submittedName>
</protein>
<dbReference type="InterPro" id="IPR011598">
    <property type="entry name" value="bHLH_dom"/>
</dbReference>
<sequence>MDDLQKLKLPAISGTPILSQSLSALATGFASTLQTPASPTVDSQQLMIHQMNAWIQGVQAALSLMPTLMGKMQPQLPLVLNPLPSLMPPLNPTLLQSLIPAQTQLKTSTLVLNGPLNLQTNANPSQPNTRGNSGGSSLAPDSTSAGEESDDSSKSPMKKSAKTGAPLTTARRMKANARERNRVHTISAAFEKLRTLVPSSHSKMSKLAILRIASAYIETLAAFLNEEQEEATETKTKEEPEDLSLKREAAPDKEEDAVPIKVPRLMPDMSLDQCRFRLLNTINNEIRSIRRTGYMICDPSVNAV</sequence>